<dbReference type="InterPro" id="IPR036397">
    <property type="entry name" value="RNaseH_sf"/>
</dbReference>
<dbReference type="EMBL" id="OY660874">
    <property type="protein sequence ID" value="CAJ1066524.1"/>
    <property type="molecule type" value="Genomic_DNA"/>
</dbReference>
<dbReference type="Gene3D" id="3.30.420.10">
    <property type="entry name" value="Ribonuclease H-like superfamily/Ribonuclease H"/>
    <property type="match status" value="1"/>
</dbReference>
<dbReference type="AlphaFoldDB" id="A0AAV1G0J9"/>
<dbReference type="GO" id="GO:0015074">
    <property type="term" value="P:DNA integration"/>
    <property type="evidence" value="ECO:0007669"/>
    <property type="project" value="InterPro"/>
</dbReference>
<feature type="domain" description="Integrase catalytic" evidence="1">
    <location>
        <begin position="1"/>
        <end position="180"/>
    </location>
</feature>
<dbReference type="Pfam" id="PF18701">
    <property type="entry name" value="DUF5641"/>
    <property type="match status" value="1"/>
</dbReference>
<name>A0AAV1G0J9_XYRNO</name>
<dbReference type="PANTHER" id="PTHR47331:SF5">
    <property type="entry name" value="RIBONUCLEASE H"/>
    <property type="match status" value="1"/>
</dbReference>
<evidence type="ECO:0000259" key="1">
    <source>
        <dbReference type="PROSITE" id="PS50994"/>
    </source>
</evidence>
<organism evidence="2 3">
    <name type="scientific">Xyrichtys novacula</name>
    <name type="common">Pearly razorfish</name>
    <name type="synonym">Hemipteronotus novacula</name>
    <dbReference type="NCBI Taxonomy" id="13765"/>
    <lineage>
        <taxon>Eukaryota</taxon>
        <taxon>Metazoa</taxon>
        <taxon>Chordata</taxon>
        <taxon>Craniata</taxon>
        <taxon>Vertebrata</taxon>
        <taxon>Euteleostomi</taxon>
        <taxon>Actinopterygii</taxon>
        <taxon>Neopterygii</taxon>
        <taxon>Teleostei</taxon>
        <taxon>Neoteleostei</taxon>
        <taxon>Acanthomorphata</taxon>
        <taxon>Eupercaria</taxon>
        <taxon>Labriformes</taxon>
        <taxon>Labridae</taxon>
        <taxon>Xyrichtys</taxon>
    </lineage>
</organism>
<dbReference type="PANTHER" id="PTHR47331">
    <property type="entry name" value="PHD-TYPE DOMAIN-CONTAINING PROTEIN"/>
    <property type="match status" value="1"/>
</dbReference>
<dbReference type="InterPro" id="IPR040676">
    <property type="entry name" value="DUF5641"/>
</dbReference>
<proteinExistence type="predicted"/>
<dbReference type="GO" id="GO:0003676">
    <property type="term" value="F:nucleic acid binding"/>
    <property type="evidence" value="ECO:0007669"/>
    <property type="project" value="InterPro"/>
</dbReference>
<dbReference type="Proteomes" id="UP001178508">
    <property type="component" value="Chromosome 11"/>
</dbReference>
<evidence type="ECO:0000313" key="2">
    <source>
        <dbReference type="EMBL" id="CAJ1066524.1"/>
    </source>
</evidence>
<dbReference type="PROSITE" id="PS50994">
    <property type="entry name" value="INTEGRASE"/>
    <property type="match status" value="1"/>
</dbReference>
<reference evidence="2" key="1">
    <citation type="submission" date="2023-08" db="EMBL/GenBank/DDBJ databases">
        <authorList>
            <person name="Alioto T."/>
            <person name="Alioto T."/>
            <person name="Gomez Garrido J."/>
        </authorList>
    </citation>
    <scope>NUCLEOTIDE SEQUENCE</scope>
</reference>
<dbReference type="InterPro" id="IPR001584">
    <property type="entry name" value="Integrase_cat-core"/>
</dbReference>
<gene>
    <name evidence="2" type="ORF">XNOV1_A040622</name>
</gene>
<sequence>MDCFGPFNTKQGRSVRKRYGFLFTCFFSRAIHIEMIDDMSTDAFINGLRCFIALRGSVQQLRSDQGSNFLGAKNELKRALNEVDSGRLAAFLSENQCDFVLNAPASSHVSGVCERQIRTVKSILNSTLSLSAGRLDDASLRVFFYEAMALVNSRPLTIDNLNDPNSLDPPTPNQLLTMKSTPALPPPGKFNREDVYARKRWRHVQYLAEQFWSRWRKEYVTNIAIRQRWFNPKRNLQIGDVVMMKDDDLPRNEWRLGKVLETVVDRDGLVRRVKICLGDGRLGRER</sequence>
<keyword evidence="3" id="KW-1185">Reference proteome</keyword>
<protein>
    <submittedName>
        <fullName evidence="2">Uncharacterized protein LOC115541003</fullName>
    </submittedName>
</protein>
<accession>A0AAV1G0J9</accession>
<evidence type="ECO:0000313" key="3">
    <source>
        <dbReference type="Proteomes" id="UP001178508"/>
    </source>
</evidence>
<dbReference type="SUPFAM" id="SSF53098">
    <property type="entry name" value="Ribonuclease H-like"/>
    <property type="match status" value="1"/>
</dbReference>
<dbReference type="InterPro" id="IPR012337">
    <property type="entry name" value="RNaseH-like_sf"/>
</dbReference>